<dbReference type="PROSITE" id="PS50801">
    <property type="entry name" value="STAS"/>
    <property type="match status" value="1"/>
</dbReference>
<evidence type="ECO:0000259" key="8">
    <source>
        <dbReference type="PROSITE" id="PS50801"/>
    </source>
</evidence>
<keyword evidence="5" id="KW-0479">Metal-binding</keyword>
<dbReference type="InterPro" id="IPR002645">
    <property type="entry name" value="STAS_dom"/>
</dbReference>
<keyword evidence="5" id="KW-0862">Zinc</keyword>
<dbReference type="InterPro" id="IPR001902">
    <property type="entry name" value="SLC26A/SulP_fam"/>
</dbReference>
<evidence type="ECO:0000256" key="7">
    <source>
        <dbReference type="SAM" id="Phobius"/>
    </source>
</evidence>
<dbReference type="PANTHER" id="PTHR11814">
    <property type="entry name" value="SULFATE TRANSPORTER"/>
    <property type="match status" value="1"/>
</dbReference>
<dbReference type="GO" id="GO:0008270">
    <property type="term" value="F:zinc ion binding"/>
    <property type="evidence" value="ECO:0007669"/>
    <property type="project" value="UniProtKB-KW"/>
</dbReference>
<feature type="region of interest" description="Disordered" evidence="6">
    <location>
        <begin position="551"/>
        <end position="609"/>
    </location>
</feature>
<feature type="transmembrane region" description="Helical" evidence="7">
    <location>
        <begin position="111"/>
        <end position="130"/>
    </location>
</feature>
<dbReference type="Pfam" id="PF00916">
    <property type="entry name" value="Sulfate_transp"/>
    <property type="match status" value="1"/>
</dbReference>
<name>A0A0G4MCZ0_VERLO</name>
<dbReference type="PROSITE" id="PS01130">
    <property type="entry name" value="SLC26A"/>
    <property type="match status" value="1"/>
</dbReference>
<evidence type="ECO:0008006" key="12">
    <source>
        <dbReference type="Google" id="ProtNLM"/>
    </source>
</evidence>
<keyword evidence="3 7" id="KW-1133">Transmembrane helix</keyword>
<feature type="transmembrane region" description="Helical" evidence="7">
    <location>
        <begin position="76"/>
        <end position="99"/>
    </location>
</feature>
<feature type="region of interest" description="Disordered" evidence="6">
    <location>
        <begin position="1077"/>
        <end position="1116"/>
    </location>
</feature>
<gene>
    <name evidence="10" type="ORF">BN1708_005648</name>
</gene>
<feature type="compositionally biased region" description="Polar residues" evidence="6">
    <location>
        <begin position="551"/>
        <end position="561"/>
    </location>
</feature>
<feature type="compositionally biased region" description="Acidic residues" evidence="6">
    <location>
        <begin position="664"/>
        <end position="685"/>
    </location>
</feature>
<evidence type="ECO:0000256" key="3">
    <source>
        <dbReference type="ARBA" id="ARBA00022989"/>
    </source>
</evidence>
<evidence type="ECO:0000256" key="6">
    <source>
        <dbReference type="SAM" id="MobiDB-lite"/>
    </source>
</evidence>
<dbReference type="Gene3D" id="3.30.750.24">
    <property type="entry name" value="STAS domain"/>
    <property type="match status" value="1"/>
</dbReference>
<evidence type="ECO:0000256" key="5">
    <source>
        <dbReference type="PROSITE-ProRule" id="PRU00325"/>
    </source>
</evidence>
<evidence type="ECO:0000313" key="11">
    <source>
        <dbReference type="Proteomes" id="UP000044602"/>
    </source>
</evidence>
<dbReference type="GO" id="GO:0016020">
    <property type="term" value="C:membrane"/>
    <property type="evidence" value="ECO:0007669"/>
    <property type="project" value="UniProtKB-SubCell"/>
</dbReference>
<reference evidence="10 11" key="1">
    <citation type="submission" date="2015-05" db="EMBL/GenBank/DDBJ databases">
        <authorList>
            <person name="Wang D.B."/>
            <person name="Wang M."/>
        </authorList>
    </citation>
    <scope>NUCLEOTIDE SEQUENCE [LARGE SCALE GENOMIC DNA]</scope>
    <source>
        <strain evidence="10">VL1</strain>
    </source>
</reference>
<dbReference type="InterPro" id="IPR011547">
    <property type="entry name" value="SLC26A/SulP_dom"/>
</dbReference>
<evidence type="ECO:0000256" key="1">
    <source>
        <dbReference type="ARBA" id="ARBA00004141"/>
    </source>
</evidence>
<feature type="domain" description="SWIM-type" evidence="9">
    <location>
        <begin position="742"/>
        <end position="778"/>
    </location>
</feature>
<dbReference type="InterPro" id="IPR018045">
    <property type="entry name" value="S04_transporter_CS"/>
</dbReference>
<dbReference type="CDD" id="cd07042">
    <property type="entry name" value="STAS_SulP_like_sulfate_transporter"/>
    <property type="match status" value="1"/>
</dbReference>
<evidence type="ECO:0000256" key="2">
    <source>
        <dbReference type="ARBA" id="ARBA00022692"/>
    </source>
</evidence>
<dbReference type="Proteomes" id="UP000044602">
    <property type="component" value="Unassembled WGS sequence"/>
</dbReference>
<feature type="domain" description="STAS" evidence="8">
    <location>
        <begin position="293"/>
        <end position="423"/>
    </location>
</feature>
<dbReference type="AlphaFoldDB" id="A0A0G4MCZ0"/>
<proteinExistence type="predicted"/>
<keyword evidence="2 7" id="KW-0812">Transmembrane</keyword>
<organism evidence="10 11">
    <name type="scientific">Verticillium longisporum</name>
    <name type="common">Verticillium dahliae var. longisporum</name>
    <dbReference type="NCBI Taxonomy" id="100787"/>
    <lineage>
        <taxon>Eukaryota</taxon>
        <taxon>Fungi</taxon>
        <taxon>Dikarya</taxon>
        <taxon>Ascomycota</taxon>
        <taxon>Pezizomycotina</taxon>
        <taxon>Sordariomycetes</taxon>
        <taxon>Hypocreomycetidae</taxon>
        <taxon>Glomerellales</taxon>
        <taxon>Plectosphaerellaceae</taxon>
        <taxon>Verticillium</taxon>
    </lineage>
</organism>
<dbReference type="InterPro" id="IPR007527">
    <property type="entry name" value="Znf_SWIM"/>
</dbReference>
<feature type="transmembrane region" description="Helical" evidence="7">
    <location>
        <begin position="136"/>
        <end position="155"/>
    </location>
</feature>
<keyword evidence="11" id="KW-1185">Reference proteome</keyword>
<evidence type="ECO:0000256" key="4">
    <source>
        <dbReference type="ARBA" id="ARBA00023136"/>
    </source>
</evidence>
<evidence type="ECO:0000313" key="10">
    <source>
        <dbReference type="EMBL" id="CRK32011.1"/>
    </source>
</evidence>
<comment type="subcellular location">
    <subcellularLocation>
        <location evidence="1">Membrane</location>
        <topology evidence="1">Multi-pass membrane protein</topology>
    </subcellularLocation>
</comment>
<sequence>MTSTRTKIGHGLAKVLGIKLQENEPQEEMLRGESVISTQSFVEEQPTSAEWLAELVPDAEFCRKYVKSLFPFVNWIGYYNVGWLIGDLVAGITVGAVVVPQGMAYALLANLDPEFGLYSSFMGVLIYWFFATSKDITIGPVAVLSTVVGNIISRTRNEFPQYAPHEIASALAVISGAIVLFIGLIRMGWIVNVISLTSLSAFMTGRLPNGIYATVAISAAMLFWRILRGRGRILGKVKIHSVIGDHVIGEDHRQIVGEYGTFDPQDNAARNVFLPVDHGDGSNPEVELDNPYPGIFIYRFSEGFNYPNAAHSLEYLADYIFARTRRTNLETFDKLAGRPWNDPGPSRKATKAAAQRQAVEGRPTLKAVILDFSSVNNVDITSVQQLIDVRNQLDRYASPDVVDWHIACINNRWTKRALAAAGFGYPTESHSGMQHRWRSIFSVAEIGGSDSAAAVAEKQANQREFASQRSRAADEEAALKLAGDDDDEPRKASGSADRRTNVHVGAKRRGVVVHGLNRPLFHVDLTSAMQSAIANVEAREEHVQAQIQDKVQDSQVRSPFQHSLVGPSSLDRQTLRGRKDGRMEEEPCSLLPSRTPGPPSTRTGRSDRCNPSLDAVIVLELTFEQPAPILAEAPVKRPPFSKLSLEDMASTSKPQTPRLPLDISEIESSSDPEGDSEDSSAEDETPTIVRSPTKLTYKIDRLSDETRSTVREAFKDPPRLSLQYCRLQDDTYAFQMTEMVPRSIRIGSSESKFPTPRCSCGKQNGPCKHLLWLLDQLVKQTLYGQDPASPLTMTSKGFAEEVGDPFSSISDFHLDVLADSLRCRVVHPDSGNDDNDDDDDDGEDLDPSRVQEARELLASVAAVDPEEYREDIFTDPTPGTNIIKRRDLECTIFRMLLDNNDFFHYFLSRARSSDPIKDPFNKLEQRVHRVLRDLDAYSARPDTSSSSPSREGPRNVAWAARHILGVTTLINTTIFKRDTPLTSRERTSAARALVRILAAVTARNRDAHPGPTLLDRNLYARLIGDAARPTFIIDTLLLLPDAAAPFLSDLETVAEAVGVHGAPAAYAEKLSRLLASLKKPARSGSGSERQDPSGGQGPQGRGSKRVKGGTRNCPEE</sequence>
<feature type="compositionally biased region" description="Basic and acidic residues" evidence="6">
    <location>
        <begin position="573"/>
        <end position="585"/>
    </location>
</feature>
<dbReference type="EMBL" id="CVQH01021972">
    <property type="protein sequence ID" value="CRK32011.1"/>
    <property type="molecule type" value="Genomic_DNA"/>
</dbReference>
<dbReference type="InterPro" id="IPR036513">
    <property type="entry name" value="STAS_dom_sf"/>
</dbReference>
<evidence type="ECO:0000259" key="9">
    <source>
        <dbReference type="PROSITE" id="PS50966"/>
    </source>
</evidence>
<dbReference type="FunFam" id="3.30.750.24:FF:000024">
    <property type="entry name" value="Sulfate permease 2"/>
    <property type="match status" value="1"/>
</dbReference>
<protein>
    <recommendedName>
        <fullName evidence="12">SWIM-type domain-containing protein</fullName>
    </recommendedName>
</protein>
<dbReference type="PROSITE" id="PS50966">
    <property type="entry name" value="ZF_SWIM"/>
    <property type="match status" value="1"/>
</dbReference>
<dbReference type="Pfam" id="PF01740">
    <property type="entry name" value="STAS"/>
    <property type="match status" value="1"/>
</dbReference>
<dbReference type="GO" id="GO:0008271">
    <property type="term" value="F:secondary active sulfate transmembrane transporter activity"/>
    <property type="evidence" value="ECO:0007669"/>
    <property type="project" value="InterPro"/>
</dbReference>
<feature type="region of interest" description="Disordered" evidence="6">
    <location>
        <begin position="464"/>
        <end position="501"/>
    </location>
</feature>
<keyword evidence="5" id="KW-0863">Zinc-finger</keyword>
<feature type="transmembrane region" description="Helical" evidence="7">
    <location>
        <begin position="210"/>
        <end position="227"/>
    </location>
</feature>
<feature type="transmembrane region" description="Helical" evidence="7">
    <location>
        <begin position="167"/>
        <end position="190"/>
    </location>
</feature>
<dbReference type="STRING" id="100787.A0A0G4MCZ0"/>
<feature type="compositionally biased region" description="Basic and acidic residues" evidence="6">
    <location>
        <begin position="488"/>
        <end position="500"/>
    </location>
</feature>
<keyword evidence="4 7" id="KW-0472">Membrane</keyword>
<feature type="region of interest" description="Disordered" evidence="6">
    <location>
        <begin position="647"/>
        <end position="694"/>
    </location>
</feature>
<accession>A0A0G4MCZ0</accession>